<evidence type="ECO:0000259" key="2">
    <source>
        <dbReference type="Pfam" id="PF13472"/>
    </source>
</evidence>
<gene>
    <name evidence="3" type="ORF">CUU66_17150</name>
</gene>
<organism evidence="3 4">
    <name type="scientific">Peribacillus deserti</name>
    <dbReference type="NCBI Taxonomy" id="673318"/>
    <lineage>
        <taxon>Bacteria</taxon>
        <taxon>Bacillati</taxon>
        <taxon>Bacillota</taxon>
        <taxon>Bacilli</taxon>
        <taxon>Bacillales</taxon>
        <taxon>Bacillaceae</taxon>
        <taxon>Peribacillus</taxon>
    </lineage>
</organism>
<evidence type="ECO:0000313" key="3">
    <source>
        <dbReference type="EMBL" id="PLT28728.1"/>
    </source>
</evidence>
<dbReference type="Pfam" id="PF13472">
    <property type="entry name" value="Lipase_GDSL_2"/>
    <property type="match status" value="1"/>
</dbReference>
<feature type="chain" id="PRO_5039560398" evidence="1">
    <location>
        <begin position="22"/>
        <end position="271"/>
    </location>
</feature>
<proteinExistence type="predicted"/>
<dbReference type="PROSITE" id="PS51257">
    <property type="entry name" value="PROKAR_LIPOPROTEIN"/>
    <property type="match status" value="1"/>
</dbReference>
<dbReference type="Gene3D" id="3.40.50.1110">
    <property type="entry name" value="SGNH hydrolase"/>
    <property type="match status" value="1"/>
</dbReference>
<reference evidence="3 4" key="1">
    <citation type="submission" date="2017-11" db="EMBL/GenBank/DDBJ databases">
        <title>Comparitive Functional Genomics of Dry Heat Resistant strains isolated from the Viking Spacecraft.</title>
        <authorList>
            <person name="Seuylemezian A."/>
            <person name="Cooper K."/>
            <person name="Vaishampayan P."/>
        </authorList>
    </citation>
    <scope>NUCLEOTIDE SEQUENCE [LARGE SCALE GENOMIC DNA]</scope>
    <source>
        <strain evidence="3 4">V1-29</strain>
    </source>
</reference>
<name>A0A2N5M2Y2_9BACI</name>
<sequence>MVRKFTFLFFCLILLSSCNLKEGGFFELKKQPKESNDSHQVIKEDQPVGLLNEEIRITSAGDSLTQGVGDSTKSGGYLPYLQKAIEEDGMLRPRIYNFGVKGHRTDQLLNKLGKKDLIKHIEKSDAVVVTIGGNDVMKVFRENITNLKLQDFNREKEAYRARLFQLLSKIRSINNEADIYLVGLYNPFYKWTSNVKELKLILDEWNQATEDSANHFSKCYFVKIEDIFVSSKENLLYQDDYFHPNDRGYEHMGSRIYQALNQHTLKRIILN</sequence>
<comment type="caution">
    <text evidence="3">The sequence shown here is derived from an EMBL/GenBank/DDBJ whole genome shotgun (WGS) entry which is preliminary data.</text>
</comment>
<keyword evidence="4" id="KW-1185">Reference proteome</keyword>
<dbReference type="CDD" id="cd04506">
    <property type="entry name" value="SGNH_hydrolase_YpmR_like"/>
    <property type="match status" value="1"/>
</dbReference>
<dbReference type="OrthoDB" id="252349at2"/>
<keyword evidence="1" id="KW-0732">Signal</keyword>
<feature type="domain" description="SGNH hydrolase-type esterase" evidence="2">
    <location>
        <begin position="61"/>
        <end position="250"/>
    </location>
</feature>
<dbReference type="PANTHER" id="PTHR30383">
    <property type="entry name" value="THIOESTERASE 1/PROTEASE 1/LYSOPHOSPHOLIPASE L1"/>
    <property type="match status" value="1"/>
</dbReference>
<dbReference type="RefSeq" id="WP_101644371.1">
    <property type="nucleotide sequence ID" value="NZ_PGUY01000053.1"/>
</dbReference>
<dbReference type="SUPFAM" id="SSF52266">
    <property type="entry name" value="SGNH hydrolase"/>
    <property type="match status" value="1"/>
</dbReference>
<dbReference type="GO" id="GO:0004622">
    <property type="term" value="F:phosphatidylcholine lysophospholipase activity"/>
    <property type="evidence" value="ECO:0007669"/>
    <property type="project" value="TreeGrafter"/>
</dbReference>
<protein>
    <submittedName>
        <fullName evidence="3">GDSL family lipase</fullName>
    </submittedName>
</protein>
<dbReference type="InterPro" id="IPR051532">
    <property type="entry name" value="Ester_Hydrolysis_Enzymes"/>
</dbReference>
<dbReference type="Proteomes" id="UP000234748">
    <property type="component" value="Unassembled WGS sequence"/>
</dbReference>
<evidence type="ECO:0000256" key="1">
    <source>
        <dbReference type="SAM" id="SignalP"/>
    </source>
</evidence>
<dbReference type="EMBL" id="PGUY01000053">
    <property type="protein sequence ID" value="PLT28728.1"/>
    <property type="molecule type" value="Genomic_DNA"/>
</dbReference>
<evidence type="ECO:0000313" key="4">
    <source>
        <dbReference type="Proteomes" id="UP000234748"/>
    </source>
</evidence>
<dbReference type="PANTHER" id="PTHR30383:SF27">
    <property type="entry name" value="SPORE GERMINATION LIPASE LIPC"/>
    <property type="match status" value="1"/>
</dbReference>
<dbReference type="InterPro" id="IPR036514">
    <property type="entry name" value="SGNH_hydro_sf"/>
</dbReference>
<accession>A0A2N5M2Y2</accession>
<dbReference type="InterPro" id="IPR013830">
    <property type="entry name" value="SGNH_hydro"/>
</dbReference>
<feature type="signal peptide" evidence="1">
    <location>
        <begin position="1"/>
        <end position="21"/>
    </location>
</feature>
<dbReference type="AlphaFoldDB" id="A0A2N5M2Y2"/>